<dbReference type="Pfam" id="PF03454">
    <property type="entry name" value="MoeA_C"/>
    <property type="match status" value="1"/>
</dbReference>
<dbReference type="SUPFAM" id="SSF63867">
    <property type="entry name" value="MoeA C-terminal domain-like"/>
    <property type="match status" value="1"/>
</dbReference>
<dbReference type="InterPro" id="IPR038987">
    <property type="entry name" value="MoeA-like"/>
</dbReference>
<evidence type="ECO:0000259" key="1">
    <source>
        <dbReference type="SMART" id="SM00852"/>
    </source>
</evidence>
<dbReference type="InterPro" id="IPR001453">
    <property type="entry name" value="MoaB/Mog_dom"/>
</dbReference>
<protein>
    <recommendedName>
        <fullName evidence="1">MoaB/Mog domain-containing protein</fullName>
    </recommendedName>
</protein>
<dbReference type="SUPFAM" id="SSF53218">
    <property type="entry name" value="Molybdenum cofactor biosynthesis proteins"/>
    <property type="match status" value="1"/>
</dbReference>
<name>A0A383C926_9ZZZZ</name>
<organism evidence="2">
    <name type="scientific">marine metagenome</name>
    <dbReference type="NCBI Taxonomy" id="408172"/>
    <lineage>
        <taxon>unclassified sequences</taxon>
        <taxon>metagenomes</taxon>
        <taxon>ecological metagenomes</taxon>
    </lineage>
</organism>
<sequence length="226" mass="24357">VEPGNKLKDGKIYNSNAFTIASMVSSYGGLPKIIDTAEDSFQAVNEAIAMAMIDADMVVTSAGVSKGDYDVVKDVLEKNGEISLWSVRMRPAKPLAFGVLNSPVGKKIPHLGLPGNPVSAMVAFIQFGRQAIGIMMGRTPLPNPKLTAILDDPITNFDGRRVYARVYVYKSDGGDYRARITGSQSSGVLTSMAVANGLGICPEDIDRINTGEKIQVEMIDWPEEIF</sequence>
<dbReference type="Gene3D" id="3.40.980.10">
    <property type="entry name" value="MoaB/Mog-like domain"/>
    <property type="match status" value="1"/>
</dbReference>
<dbReference type="Pfam" id="PF00994">
    <property type="entry name" value="MoCF_biosynth"/>
    <property type="match status" value="1"/>
</dbReference>
<gene>
    <name evidence="2" type="ORF">METZ01_LOCUS480989</name>
</gene>
<dbReference type="Gene3D" id="2.40.340.10">
    <property type="entry name" value="MoeA, C-terminal, domain IV"/>
    <property type="match status" value="1"/>
</dbReference>
<dbReference type="GO" id="GO:0005829">
    <property type="term" value="C:cytosol"/>
    <property type="evidence" value="ECO:0007669"/>
    <property type="project" value="TreeGrafter"/>
</dbReference>
<dbReference type="AlphaFoldDB" id="A0A383C926"/>
<dbReference type="GO" id="GO:0006777">
    <property type="term" value="P:Mo-molybdopterin cofactor biosynthetic process"/>
    <property type="evidence" value="ECO:0007669"/>
    <property type="project" value="TreeGrafter"/>
</dbReference>
<dbReference type="PANTHER" id="PTHR10192:SF5">
    <property type="entry name" value="GEPHYRIN"/>
    <property type="match status" value="1"/>
</dbReference>
<dbReference type="InterPro" id="IPR036425">
    <property type="entry name" value="MoaB/Mog-like_dom_sf"/>
</dbReference>
<dbReference type="EMBL" id="UINC01206484">
    <property type="protein sequence ID" value="SVE28135.1"/>
    <property type="molecule type" value="Genomic_DNA"/>
</dbReference>
<proteinExistence type="predicted"/>
<dbReference type="InterPro" id="IPR005111">
    <property type="entry name" value="MoeA_C_domain_IV"/>
</dbReference>
<accession>A0A383C926</accession>
<dbReference type="PANTHER" id="PTHR10192">
    <property type="entry name" value="MOLYBDOPTERIN BIOSYNTHESIS PROTEIN"/>
    <property type="match status" value="1"/>
</dbReference>
<dbReference type="InterPro" id="IPR036688">
    <property type="entry name" value="MoeA_C_domain_IV_sf"/>
</dbReference>
<evidence type="ECO:0000313" key="2">
    <source>
        <dbReference type="EMBL" id="SVE28135.1"/>
    </source>
</evidence>
<dbReference type="SMART" id="SM00852">
    <property type="entry name" value="MoCF_biosynth"/>
    <property type="match status" value="1"/>
</dbReference>
<reference evidence="2" key="1">
    <citation type="submission" date="2018-05" db="EMBL/GenBank/DDBJ databases">
        <authorList>
            <person name="Lanie J.A."/>
            <person name="Ng W.-L."/>
            <person name="Kazmierczak K.M."/>
            <person name="Andrzejewski T.M."/>
            <person name="Davidsen T.M."/>
            <person name="Wayne K.J."/>
            <person name="Tettelin H."/>
            <person name="Glass J.I."/>
            <person name="Rusch D."/>
            <person name="Podicherti R."/>
            <person name="Tsui H.-C.T."/>
            <person name="Winkler M.E."/>
        </authorList>
    </citation>
    <scope>NUCLEOTIDE SEQUENCE</scope>
</reference>
<feature type="domain" description="MoaB/Mog" evidence="1">
    <location>
        <begin position="4"/>
        <end position="134"/>
    </location>
</feature>
<feature type="non-terminal residue" evidence="2">
    <location>
        <position position="1"/>
    </location>
</feature>
<dbReference type="GO" id="GO:0061599">
    <property type="term" value="F:molybdopterin molybdotransferase activity"/>
    <property type="evidence" value="ECO:0007669"/>
    <property type="project" value="TreeGrafter"/>
</dbReference>